<sequence length="147" mass="15520">MAVSVSALVKQRMSFVGRDSLVQFSPSNLLGDSLINLFIRPSSRLFLGPRLIFYSANTNCRGSGTGPADEDVGTSVTDEDDDGGGNCATDEGRGPADEDVGTSITDENDDSGGNCPSDEGKGGGTGPTEFKSVHFHDAKNKQHFLFR</sequence>
<gene>
    <name evidence="2" type="ORF">RRG08_051556</name>
</gene>
<evidence type="ECO:0000313" key="3">
    <source>
        <dbReference type="Proteomes" id="UP001283361"/>
    </source>
</evidence>
<feature type="region of interest" description="Disordered" evidence="1">
    <location>
        <begin position="58"/>
        <end position="147"/>
    </location>
</feature>
<comment type="caution">
    <text evidence="2">The sequence shown here is derived from an EMBL/GenBank/DDBJ whole genome shotgun (WGS) entry which is preliminary data.</text>
</comment>
<feature type="compositionally biased region" description="Basic and acidic residues" evidence="1">
    <location>
        <begin position="131"/>
        <end position="140"/>
    </location>
</feature>
<dbReference type="AlphaFoldDB" id="A0AAE1CQT2"/>
<protein>
    <submittedName>
        <fullName evidence="2">Uncharacterized protein</fullName>
    </submittedName>
</protein>
<evidence type="ECO:0000313" key="2">
    <source>
        <dbReference type="EMBL" id="KAK3728908.1"/>
    </source>
</evidence>
<proteinExistence type="predicted"/>
<name>A0AAE1CQT2_9GAST</name>
<organism evidence="2 3">
    <name type="scientific">Elysia crispata</name>
    <name type="common">lettuce slug</name>
    <dbReference type="NCBI Taxonomy" id="231223"/>
    <lineage>
        <taxon>Eukaryota</taxon>
        <taxon>Metazoa</taxon>
        <taxon>Spiralia</taxon>
        <taxon>Lophotrochozoa</taxon>
        <taxon>Mollusca</taxon>
        <taxon>Gastropoda</taxon>
        <taxon>Heterobranchia</taxon>
        <taxon>Euthyneura</taxon>
        <taxon>Panpulmonata</taxon>
        <taxon>Sacoglossa</taxon>
        <taxon>Placobranchoidea</taxon>
        <taxon>Plakobranchidae</taxon>
        <taxon>Elysia</taxon>
    </lineage>
</organism>
<reference evidence="2" key="1">
    <citation type="journal article" date="2023" name="G3 (Bethesda)">
        <title>A reference genome for the long-term kleptoplast-retaining sea slug Elysia crispata morphotype clarki.</title>
        <authorList>
            <person name="Eastman K.E."/>
            <person name="Pendleton A.L."/>
            <person name="Shaikh M.A."/>
            <person name="Suttiyut T."/>
            <person name="Ogas R."/>
            <person name="Tomko P."/>
            <person name="Gavelis G."/>
            <person name="Widhalm J.R."/>
            <person name="Wisecaver J.H."/>
        </authorList>
    </citation>
    <scope>NUCLEOTIDE SEQUENCE</scope>
    <source>
        <strain evidence="2">ECLA1</strain>
    </source>
</reference>
<feature type="compositionally biased region" description="Acidic residues" evidence="1">
    <location>
        <begin position="68"/>
        <end position="83"/>
    </location>
</feature>
<dbReference type="Proteomes" id="UP001283361">
    <property type="component" value="Unassembled WGS sequence"/>
</dbReference>
<accession>A0AAE1CQT2</accession>
<keyword evidence="3" id="KW-1185">Reference proteome</keyword>
<evidence type="ECO:0000256" key="1">
    <source>
        <dbReference type="SAM" id="MobiDB-lite"/>
    </source>
</evidence>
<dbReference type="EMBL" id="JAWDGP010007166">
    <property type="protein sequence ID" value="KAK3728908.1"/>
    <property type="molecule type" value="Genomic_DNA"/>
</dbReference>